<evidence type="ECO:0000313" key="4">
    <source>
        <dbReference type="EMBL" id="KAI8034270.1"/>
    </source>
</evidence>
<feature type="compositionally biased region" description="Basic and acidic residues" evidence="2">
    <location>
        <begin position="173"/>
        <end position="183"/>
    </location>
</feature>
<name>A0A9P9YC98_9MUSC</name>
<feature type="region of interest" description="Disordered" evidence="2">
    <location>
        <begin position="167"/>
        <end position="190"/>
    </location>
</feature>
<dbReference type="AlphaFoldDB" id="A0A9P9YC98"/>
<dbReference type="OrthoDB" id="7856899at2759"/>
<proteinExistence type="predicted"/>
<keyword evidence="5" id="KW-1185">Reference proteome</keyword>
<evidence type="ECO:0000256" key="1">
    <source>
        <dbReference type="SAM" id="Coils"/>
    </source>
</evidence>
<accession>A0A9P9YC98</accession>
<feature type="chain" id="PRO_5040283215" evidence="3">
    <location>
        <begin position="26"/>
        <end position="272"/>
    </location>
</feature>
<gene>
    <name evidence="4" type="ORF">M5D96_012936</name>
</gene>
<reference evidence="4" key="1">
    <citation type="journal article" date="2023" name="Genome Biol. Evol.">
        <title>Long-read-based Genome Assembly of Drosophila gunungcola Reveals Fewer Chemosensory Genes in Flower-breeding Species.</title>
        <authorList>
            <person name="Negi A."/>
            <person name="Liao B.Y."/>
            <person name="Yeh S.D."/>
        </authorList>
    </citation>
    <scope>NUCLEOTIDE SEQUENCE</scope>
    <source>
        <strain evidence="4">Sukarami</strain>
    </source>
</reference>
<organism evidence="4 5">
    <name type="scientific">Drosophila gunungcola</name>
    <name type="common">fruit fly</name>
    <dbReference type="NCBI Taxonomy" id="103775"/>
    <lineage>
        <taxon>Eukaryota</taxon>
        <taxon>Metazoa</taxon>
        <taxon>Ecdysozoa</taxon>
        <taxon>Arthropoda</taxon>
        <taxon>Hexapoda</taxon>
        <taxon>Insecta</taxon>
        <taxon>Pterygota</taxon>
        <taxon>Neoptera</taxon>
        <taxon>Endopterygota</taxon>
        <taxon>Diptera</taxon>
        <taxon>Brachycera</taxon>
        <taxon>Muscomorpha</taxon>
        <taxon>Ephydroidea</taxon>
        <taxon>Drosophilidae</taxon>
        <taxon>Drosophila</taxon>
        <taxon>Sophophora</taxon>
    </lineage>
</organism>
<keyword evidence="1" id="KW-0175">Coiled coil</keyword>
<feature type="coiled-coil region" evidence="1">
    <location>
        <begin position="98"/>
        <end position="125"/>
    </location>
</feature>
<dbReference type="Proteomes" id="UP001059596">
    <property type="component" value="Unassembled WGS sequence"/>
</dbReference>
<sequence length="272" mass="30136">MPRPRSEVFVGLGLALLTILGSVLARSNLSSLQELELSSLRTHKQLLQAEIARLFLEQPPRAETQLMLDDLQLRDHQLGLQIENLEGISKGETTQRLAINLTADFEHLQHKLDDLKRQLELLNGRFASQGKQLEGHSAEIAPPAPSGLGSFLWGPLLTLPEFPQHSVVASDQQHSHHQQDHQQDQQQGSSPSIIKRVLDMLRPSVGVAGLKSRWAESEKSAGSATTKPVLQKPVLSAEELLPQLQEQRRFLDNAITRLELLAATKGSKTKLN</sequence>
<evidence type="ECO:0000256" key="3">
    <source>
        <dbReference type="SAM" id="SignalP"/>
    </source>
</evidence>
<feature type="signal peptide" evidence="3">
    <location>
        <begin position="1"/>
        <end position="25"/>
    </location>
</feature>
<keyword evidence="3" id="KW-0732">Signal</keyword>
<evidence type="ECO:0000313" key="5">
    <source>
        <dbReference type="Proteomes" id="UP001059596"/>
    </source>
</evidence>
<comment type="caution">
    <text evidence="4">The sequence shown here is derived from an EMBL/GenBank/DDBJ whole genome shotgun (WGS) entry which is preliminary data.</text>
</comment>
<evidence type="ECO:0000256" key="2">
    <source>
        <dbReference type="SAM" id="MobiDB-lite"/>
    </source>
</evidence>
<protein>
    <submittedName>
        <fullName evidence="4">Uncharacterized protein</fullName>
    </submittedName>
</protein>
<dbReference type="EMBL" id="JAMKOV010000077">
    <property type="protein sequence ID" value="KAI8034270.1"/>
    <property type="molecule type" value="Genomic_DNA"/>
</dbReference>